<dbReference type="CDD" id="cd16913">
    <property type="entry name" value="YkuD_like"/>
    <property type="match status" value="1"/>
</dbReference>
<evidence type="ECO:0000256" key="4">
    <source>
        <dbReference type="ARBA" id="ARBA00022960"/>
    </source>
</evidence>
<name>A0ABW5DZ61_9BACT</name>
<feature type="transmembrane region" description="Helical" evidence="8">
    <location>
        <begin position="7"/>
        <end position="27"/>
    </location>
</feature>
<comment type="caution">
    <text evidence="10">The sequence shown here is derived from an EMBL/GenBank/DDBJ whole genome shotgun (WGS) entry which is preliminary data.</text>
</comment>
<dbReference type="RefSeq" id="WP_377095075.1">
    <property type="nucleotide sequence ID" value="NZ_JBHSJM010000001.1"/>
</dbReference>
<evidence type="ECO:0000313" key="11">
    <source>
        <dbReference type="Proteomes" id="UP001597297"/>
    </source>
</evidence>
<keyword evidence="3" id="KW-0808">Transferase</keyword>
<keyword evidence="11" id="KW-1185">Reference proteome</keyword>
<evidence type="ECO:0000313" key="10">
    <source>
        <dbReference type="EMBL" id="MFD2275317.1"/>
    </source>
</evidence>
<dbReference type="InterPro" id="IPR038063">
    <property type="entry name" value="Transpep_catalytic_dom"/>
</dbReference>
<feature type="domain" description="L,D-TPase catalytic" evidence="9">
    <location>
        <begin position="76"/>
        <end position="208"/>
    </location>
</feature>
<keyword evidence="5 7" id="KW-0573">Peptidoglycan synthesis</keyword>
<keyword evidence="8" id="KW-0472">Membrane</keyword>
<dbReference type="EMBL" id="JBHUJC010000003">
    <property type="protein sequence ID" value="MFD2275317.1"/>
    <property type="molecule type" value="Genomic_DNA"/>
</dbReference>
<reference evidence="11" key="1">
    <citation type="journal article" date="2019" name="Int. J. Syst. Evol. Microbiol.">
        <title>The Global Catalogue of Microorganisms (GCM) 10K type strain sequencing project: providing services to taxonomists for standard genome sequencing and annotation.</title>
        <authorList>
            <consortium name="The Broad Institute Genomics Platform"/>
            <consortium name="The Broad Institute Genome Sequencing Center for Infectious Disease"/>
            <person name="Wu L."/>
            <person name="Ma J."/>
        </authorList>
    </citation>
    <scope>NUCLEOTIDE SEQUENCE [LARGE SCALE GENOMIC DNA]</scope>
    <source>
        <strain evidence="11">JCM 16545</strain>
    </source>
</reference>
<evidence type="ECO:0000256" key="7">
    <source>
        <dbReference type="PROSITE-ProRule" id="PRU01373"/>
    </source>
</evidence>
<gene>
    <name evidence="10" type="ORF">ACFSQZ_02445</name>
</gene>
<evidence type="ECO:0000256" key="6">
    <source>
        <dbReference type="ARBA" id="ARBA00023316"/>
    </source>
</evidence>
<dbReference type="PANTHER" id="PTHR36699:SF1">
    <property type="entry name" value="L,D-TRANSPEPTIDASE YAFK-RELATED"/>
    <property type="match status" value="1"/>
</dbReference>
<organism evidence="10 11">
    <name type="scientific">Rubritalea spongiae</name>
    <dbReference type="NCBI Taxonomy" id="430797"/>
    <lineage>
        <taxon>Bacteria</taxon>
        <taxon>Pseudomonadati</taxon>
        <taxon>Verrucomicrobiota</taxon>
        <taxon>Verrucomicrobiia</taxon>
        <taxon>Verrucomicrobiales</taxon>
        <taxon>Rubritaleaceae</taxon>
        <taxon>Rubritalea</taxon>
    </lineage>
</organism>
<sequence>MPSKASILRISGIATICILCYVVIINITNAKQSPISQLSPEEYADGEKRAAEAAKRVQPQLTRDLEAKGLKLGSPVFIRIFKQSRELEVWIENPETKKFTHFRNYPIAAMSGDLGPKLAEGDRQAPEGFYAVSRRLMHPRSLYHLAFNIGYPNRYDRDHHRTGSAIMVHGNRASIGCYAMTDEKIEEIYTLCDAALKNGQAFFRIHSYPFPLTEGKLQQHADHQCHSFWKELQPGFQHFETHNRPPNVLMENGNYAFELDS</sequence>
<comment type="pathway">
    <text evidence="1 7">Cell wall biogenesis; peptidoglycan biosynthesis.</text>
</comment>
<dbReference type="InterPro" id="IPR005490">
    <property type="entry name" value="LD_TPept_cat_dom"/>
</dbReference>
<dbReference type="PANTHER" id="PTHR36699">
    <property type="entry name" value="LD-TRANSPEPTIDASE"/>
    <property type="match status" value="1"/>
</dbReference>
<dbReference type="SUPFAM" id="SSF141523">
    <property type="entry name" value="L,D-transpeptidase catalytic domain-like"/>
    <property type="match status" value="1"/>
</dbReference>
<feature type="active site" description="Proton donor/acceptor" evidence="7">
    <location>
        <position position="169"/>
    </location>
</feature>
<keyword evidence="4 7" id="KW-0133">Cell shape</keyword>
<keyword evidence="8" id="KW-0812">Transmembrane</keyword>
<dbReference type="Pfam" id="PF03734">
    <property type="entry name" value="YkuD"/>
    <property type="match status" value="1"/>
</dbReference>
<protein>
    <submittedName>
        <fullName evidence="10">L,D-transpeptidase family protein</fullName>
    </submittedName>
</protein>
<evidence type="ECO:0000256" key="8">
    <source>
        <dbReference type="SAM" id="Phobius"/>
    </source>
</evidence>
<proteinExistence type="inferred from homology"/>
<dbReference type="Proteomes" id="UP001597297">
    <property type="component" value="Unassembled WGS sequence"/>
</dbReference>
<feature type="active site" description="Nucleophile" evidence="7">
    <location>
        <position position="177"/>
    </location>
</feature>
<evidence type="ECO:0000259" key="9">
    <source>
        <dbReference type="PROSITE" id="PS52029"/>
    </source>
</evidence>
<dbReference type="PROSITE" id="PS52029">
    <property type="entry name" value="LD_TPASE"/>
    <property type="match status" value="1"/>
</dbReference>
<keyword evidence="6 7" id="KW-0961">Cell wall biogenesis/degradation</keyword>
<keyword evidence="8" id="KW-1133">Transmembrane helix</keyword>
<accession>A0ABW5DZ61</accession>
<evidence type="ECO:0000256" key="2">
    <source>
        <dbReference type="ARBA" id="ARBA00005992"/>
    </source>
</evidence>
<evidence type="ECO:0000256" key="1">
    <source>
        <dbReference type="ARBA" id="ARBA00004752"/>
    </source>
</evidence>
<comment type="similarity">
    <text evidence="2">Belongs to the YkuD family.</text>
</comment>
<evidence type="ECO:0000256" key="5">
    <source>
        <dbReference type="ARBA" id="ARBA00022984"/>
    </source>
</evidence>
<evidence type="ECO:0000256" key="3">
    <source>
        <dbReference type="ARBA" id="ARBA00022679"/>
    </source>
</evidence>